<dbReference type="GO" id="GO:0016020">
    <property type="term" value="C:membrane"/>
    <property type="evidence" value="ECO:0007669"/>
    <property type="project" value="UniProtKB-SubCell"/>
</dbReference>
<dbReference type="Proteomes" id="UP000054266">
    <property type="component" value="Unassembled WGS sequence"/>
</dbReference>
<dbReference type="EMBL" id="KN846960">
    <property type="protein sequence ID" value="KIW66252.1"/>
    <property type="molecule type" value="Genomic_DNA"/>
</dbReference>
<evidence type="ECO:0000256" key="1">
    <source>
        <dbReference type="ARBA" id="ARBA00004606"/>
    </source>
</evidence>
<name>A0A0D2DVU9_9EURO</name>
<feature type="compositionally biased region" description="Acidic residues" evidence="4">
    <location>
        <begin position="676"/>
        <end position="685"/>
    </location>
</feature>
<dbReference type="InterPro" id="IPR021988">
    <property type="entry name" value="BMT1"/>
</dbReference>
<evidence type="ECO:0000313" key="6">
    <source>
        <dbReference type="EMBL" id="KIW66252.1"/>
    </source>
</evidence>
<keyword evidence="5" id="KW-0812">Transmembrane</keyword>
<feature type="compositionally biased region" description="Basic and acidic residues" evidence="4">
    <location>
        <begin position="561"/>
        <end position="572"/>
    </location>
</feature>
<organism evidence="6 7">
    <name type="scientific">Phialophora macrospora</name>
    <dbReference type="NCBI Taxonomy" id="1851006"/>
    <lineage>
        <taxon>Eukaryota</taxon>
        <taxon>Fungi</taxon>
        <taxon>Dikarya</taxon>
        <taxon>Ascomycota</taxon>
        <taxon>Pezizomycotina</taxon>
        <taxon>Eurotiomycetes</taxon>
        <taxon>Chaetothyriomycetidae</taxon>
        <taxon>Chaetothyriales</taxon>
        <taxon>Herpotrichiellaceae</taxon>
        <taxon>Phialophora</taxon>
    </lineage>
</organism>
<gene>
    <name evidence="6" type="ORF">PV04_08451</name>
</gene>
<comment type="similarity">
    <text evidence="2">Belongs to the BMT family.</text>
</comment>
<dbReference type="GO" id="GO:0000030">
    <property type="term" value="F:mannosyltransferase activity"/>
    <property type="evidence" value="ECO:0007669"/>
    <property type="project" value="InterPro"/>
</dbReference>
<feature type="compositionally biased region" description="Acidic residues" evidence="4">
    <location>
        <begin position="606"/>
        <end position="625"/>
    </location>
</feature>
<dbReference type="Pfam" id="PF12141">
    <property type="entry name" value="BMT"/>
    <property type="match status" value="2"/>
</dbReference>
<dbReference type="AlphaFoldDB" id="A0A0D2DVU9"/>
<sequence>MGVLPILDRFSAPARIQRLSVFALGTILIVLFLEKTFFPGASVTSLHRRGDRSRSEHYQQWGAFEPMLIPGFVNTGLPGKRSCDTLKYNSTVGVQQSFHLNDDIHQIAVALDHHPIVDYPDEMMNDPDLDMRDIVERTWTRLAGSSVWLPEQKVYLSITRVVFSPSRTRTMPKMSFLRGQIFNENWEHLTNHTITWSGKRFKFPMVIDIPAQWEDDGAMFGPEDPRVILEEGVEDAEPVIIFNMVGRKSDWKRAMHLFRPFSKASTILTIKDTERAYEEKNWAPFFIPEHEQQTLLGKIPLPVPGVVRKPNEYIHFVYSFRPLRILKCHMRCGDCEFVYEQDVPDKVYNKHHDEAGTVRGGTNFVPVPIPSSMDIDSRVRVYAAFPQTNIAKFCDGNFYRPEFAVMINIGNQFQLAFASESLDFGDSILELGPDDDRCERTRILTPNTVVRWDTGGGQDVMTVTFSVNDETTQVSRVRGLLSFVHNLPQFKTLLKRDGLLKGADADLVSILASWVGDDVRGCLIESAANYTGSTTQDPREEEQEMDLSSELMIRLQQIKAEEAKRKQEKESNPENGQDNAPDNGGGMTLEHPPEDDDALFHPELLGEFEDVEGLAVEGEEEEGTEKDEGKVGNSKQGDSRKDEKKQQDGDEGRDKDDVDKKDETPKHGEFEHPIDESDQEENDKDEQERKADNPAKAQHRHDSHHRYHKQQNRRRAWP</sequence>
<evidence type="ECO:0000256" key="2">
    <source>
        <dbReference type="ARBA" id="ARBA00009486"/>
    </source>
</evidence>
<evidence type="ECO:0000313" key="7">
    <source>
        <dbReference type="Proteomes" id="UP000054266"/>
    </source>
</evidence>
<feature type="transmembrane region" description="Helical" evidence="5">
    <location>
        <begin position="21"/>
        <end position="38"/>
    </location>
</feature>
<feature type="compositionally biased region" description="Basic and acidic residues" evidence="4">
    <location>
        <begin position="637"/>
        <end position="675"/>
    </location>
</feature>
<evidence type="ECO:0000256" key="5">
    <source>
        <dbReference type="SAM" id="Phobius"/>
    </source>
</evidence>
<dbReference type="STRING" id="5601.A0A0D2DVU9"/>
<feature type="region of interest" description="Disordered" evidence="4">
    <location>
        <begin position="561"/>
        <end position="718"/>
    </location>
</feature>
<keyword evidence="5" id="KW-0472">Membrane</keyword>
<reference evidence="6 7" key="1">
    <citation type="submission" date="2015-01" db="EMBL/GenBank/DDBJ databases">
        <title>The Genome Sequence of Capronia semiimmersa CBS27337.</title>
        <authorList>
            <consortium name="The Broad Institute Genomics Platform"/>
            <person name="Cuomo C."/>
            <person name="de Hoog S."/>
            <person name="Gorbushina A."/>
            <person name="Stielow B."/>
            <person name="Teixiera M."/>
            <person name="Abouelleil A."/>
            <person name="Chapman S.B."/>
            <person name="Priest M."/>
            <person name="Young S.K."/>
            <person name="Wortman J."/>
            <person name="Nusbaum C."/>
            <person name="Birren B."/>
        </authorList>
    </citation>
    <scope>NUCLEOTIDE SEQUENCE [LARGE SCALE GENOMIC DNA]</scope>
    <source>
        <strain evidence="6 7">CBS 27337</strain>
    </source>
</reference>
<protein>
    <submittedName>
        <fullName evidence="6">Uncharacterized protein</fullName>
    </submittedName>
</protein>
<dbReference type="HOGENOM" id="CLU_013841_2_0_1"/>
<feature type="compositionally biased region" description="Basic residues" evidence="4">
    <location>
        <begin position="697"/>
        <end position="718"/>
    </location>
</feature>
<evidence type="ECO:0000256" key="4">
    <source>
        <dbReference type="SAM" id="MobiDB-lite"/>
    </source>
</evidence>
<proteinExistence type="inferred from homology"/>
<comment type="subcellular location">
    <subcellularLocation>
        <location evidence="1">Membrane</location>
        <topology evidence="1">Single-pass type II membrane protein</topology>
    </subcellularLocation>
</comment>
<keyword evidence="7" id="KW-1185">Reference proteome</keyword>
<keyword evidence="5" id="KW-1133">Transmembrane helix</keyword>
<accession>A0A0D2DVU9</accession>
<evidence type="ECO:0000256" key="3">
    <source>
        <dbReference type="ARBA" id="ARBA00022968"/>
    </source>
</evidence>
<keyword evidence="3" id="KW-0735">Signal-anchor</keyword>